<reference evidence="2 3" key="1">
    <citation type="journal article" date="2010" name="Stand. Genomic Sci.">
        <title>Complete genome sequence of Meiothermus silvanus type strain (VI-R2).</title>
        <authorList>
            <person name="Sikorski J."/>
            <person name="Tindall B.J."/>
            <person name="Lowry S."/>
            <person name="Lucas S."/>
            <person name="Nolan M."/>
            <person name="Copeland A."/>
            <person name="Glavina Del Rio T."/>
            <person name="Tice H."/>
            <person name="Cheng J.F."/>
            <person name="Han C."/>
            <person name="Pitluck S."/>
            <person name="Liolios K."/>
            <person name="Ivanova N."/>
            <person name="Mavromatis K."/>
            <person name="Mikhailova N."/>
            <person name="Pati A."/>
            <person name="Goodwin L."/>
            <person name="Chen A."/>
            <person name="Palaniappan K."/>
            <person name="Land M."/>
            <person name="Hauser L."/>
            <person name="Chang Y.J."/>
            <person name="Jeffries C.D."/>
            <person name="Rohde M."/>
            <person name="Goker M."/>
            <person name="Woyke T."/>
            <person name="Bristow J."/>
            <person name="Eisen J.A."/>
            <person name="Markowitz V."/>
            <person name="Hugenholtz P."/>
            <person name="Kyrpides N.C."/>
            <person name="Klenk H.P."/>
            <person name="Lapidus A."/>
        </authorList>
    </citation>
    <scope>NUCLEOTIDE SEQUENCE [LARGE SCALE GENOMIC DNA]</scope>
    <source>
        <strain evidence="3">ATCC 700542 / DSM 9946 / VI-R2</strain>
    </source>
</reference>
<dbReference type="PANTHER" id="PTHR34215">
    <property type="entry name" value="BLL0784 PROTEIN"/>
    <property type="match status" value="1"/>
</dbReference>
<dbReference type="InterPro" id="IPR035931">
    <property type="entry name" value="YlxR-like_sf"/>
</dbReference>
<dbReference type="Gene3D" id="3.30.1230.10">
    <property type="entry name" value="YlxR-like"/>
    <property type="match status" value="1"/>
</dbReference>
<evidence type="ECO:0000259" key="1">
    <source>
        <dbReference type="Pfam" id="PF04296"/>
    </source>
</evidence>
<protein>
    <recommendedName>
        <fullName evidence="1">YlxR domain-containing protein</fullName>
    </recommendedName>
</protein>
<dbReference type="eggNOG" id="COG2740">
    <property type="taxonomic scope" value="Bacteria"/>
</dbReference>
<accession>D7BF13</accession>
<dbReference type="PANTHER" id="PTHR34215:SF1">
    <property type="entry name" value="YLXR DOMAIN-CONTAINING PROTEIN"/>
    <property type="match status" value="1"/>
</dbReference>
<dbReference type="STRING" id="526227.Mesil_1474"/>
<dbReference type="Proteomes" id="UP000001916">
    <property type="component" value="Chromosome"/>
</dbReference>
<name>D7BF13_ALLS1</name>
<proteinExistence type="predicted"/>
<dbReference type="AlphaFoldDB" id="D7BF13"/>
<dbReference type="RefSeq" id="WP_013157933.1">
    <property type="nucleotide sequence ID" value="NC_014212.1"/>
</dbReference>
<dbReference type="KEGG" id="msv:Mesil_1474"/>
<evidence type="ECO:0000313" key="2">
    <source>
        <dbReference type="EMBL" id="ADH63366.1"/>
    </source>
</evidence>
<dbReference type="Pfam" id="PF04296">
    <property type="entry name" value="YlxR"/>
    <property type="match status" value="1"/>
</dbReference>
<sequence>MPVKHVPQRMCVACRARRPKRELLRIVLTEGGPVLDPSGRRPGRGAYVCPDNPECWAEKKLRRFAGAGAGVLSRALQTLLEPRDIGSTNPSDLTAQKAREG</sequence>
<dbReference type="EMBL" id="CP002042">
    <property type="protein sequence ID" value="ADH63366.1"/>
    <property type="molecule type" value="Genomic_DNA"/>
</dbReference>
<dbReference type="InterPro" id="IPR007393">
    <property type="entry name" value="YlxR_dom"/>
</dbReference>
<evidence type="ECO:0000313" key="3">
    <source>
        <dbReference type="Proteomes" id="UP000001916"/>
    </source>
</evidence>
<dbReference type="HOGENOM" id="CLU_147970_3_1_0"/>
<organism evidence="2 3">
    <name type="scientific">Allomeiothermus silvanus (strain ATCC 700542 / DSM 9946 / NBRC 106475 / NCIMB 13440 / VI-R2)</name>
    <name type="common">Thermus silvanus</name>
    <dbReference type="NCBI Taxonomy" id="526227"/>
    <lineage>
        <taxon>Bacteria</taxon>
        <taxon>Thermotogati</taxon>
        <taxon>Deinococcota</taxon>
        <taxon>Deinococci</taxon>
        <taxon>Thermales</taxon>
        <taxon>Thermaceae</taxon>
        <taxon>Allomeiothermus</taxon>
    </lineage>
</organism>
<dbReference type="SUPFAM" id="SSF64376">
    <property type="entry name" value="YlxR-like"/>
    <property type="match status" value="1"/>
</dbReference>
<gene>
    <name evidence="2" type="ordered locus">Mesil_1474</name>
</gene>
<dbReference type="OrthoDB" id="9813251at2"/>
<feature type="domain" description="YlxR" evidence="1">
    <location>
        <begin position="9"/>
        <end position="63"/>
    </location>
</feature>
<dbReference type="InterPro" id="IPR037465">
    <property type="entry name" value="YlxR"/>
</dbReference>
<keyword evidence="3" id="KW-1185">Reference proteome</keyword>